<dbReference type="AlphaFoldDB" id="A0A6A5TIR4"/>
<sequence>MVRRLKLKSSSPREYPLSDNLHKLRFRIKPQTPFRFLDLAPELRNHVYDYCKDDESVFVRFLPHETKVSTGSFHALCLVNKQVREEFSPLYHKYHEVFVPILDFGKYYRMFFSTNNNVSARIMLGIMPHTNPMNSVIDILPILRACIQHPDLTFRVRNTQVYGRGACLEALFKKLGHDHESIFARWIPDNLTKAQLRVEFDDLRTLELEFKAKCKKEFEAIHVIRHWGAMSTCYWNDKLGIEGDGTQ</sequence>
<gene>
    <name evidence="1" type="ORF">CC80DRAFT_553194</name>
</gene>
<accession>A0A6A5TIR4</accession>
<proteinExistence type="predicted"/>
<evidence type="ECO:0000313" key="2">
    <source>
        <dbReference type="Proteomes" id="UP000800035"/>
    </source>
</evidence>
<dbReference type="OrthoDB" id="3801080at2759"/>
<reference evidence="1" key="1">
    <citation type="journal article" date="2020" name="Stud. Mycol.">
        <title>101 Dothideomycetes genomes: a test case for predicting lifestyles and emergence of pathogens.</title>
        <authorList>
            <person name="Haridas S."/>
            <person name="Albert R."/>
            <person name="Binder M."/>
            <person name="Bloem J."/>
            <person name="Labutti K."/>
            <person name="Salamov A."/>
            <person name="Andreopoulos B."/>
            <person name="Baker S."/>
            <person name="Barry K."/>
            <person name="Bills G."/>
            <person name="Bluhm B."/>
            <person name="Cannon C."/>
            <person name="Castanera R."/>
            <person name="Culley D."/>
            <person name="Daum C."/>
            <person name="Ezra D."/>
            <person name="Gonzalez J."/>
            <person name="Henrissat B."/>
            <person name="Kuo A."/>
            <person name="Liang C."/>
            <person name="Lipzen A."/>
            <person name="Lutzoni F."/>
            <person name="Magnuson J."/>
            <person name="Mondo S."/>
            <person name="Nolan M."/>
            <person name="Ohm R."/>
            <person name="Pangilinan J."/>
            <person name="Park H.-J."/>
            <person name="Ramirez L."/>
            <person name="Alfaro M."/>
            <person name="Sun H."/>
            <person name="Tritt A."/>
            <person name="Yoshinaga Y."/>
            <person name="Zwiers L.-H."/>
            <person name="Turgeon B."/>
            <person name="Goodwin S."/>
            <person name="Spatafora J."/>
            <person name="Crous P."/>
            <person name="Grigoriev I."/>
        </authorList>
    </citation>
    <scope>NUCLEOTIDE SEQUENCE</scope>
    <source>
        <strain evidence="1">CBS 675.92</strain>
    </source>
</reference>
<name>A0A6A5TIR4_9PLEO</name>
<organism evidence="1 2">
    <name type="scientific">Byssothecium circinans</name>
    <dbReference type="NCBI Taxonomy" id="147558"/>
    <lineage>
        <taxon>Eukaryota</taxon>
        <taxon>Fungi</taxon>
        <taxon>Dikarya</taxon>
        <taxon>Ascomycota</taxon>
        <taxon>Pezizomycotina</taxon>
        <taxon>Dothideomycetes</taxon>
        <taxon>Pleosporomycetidae</taxon>
        <taxon>Pleosporales</taxon>
        <taxon>Massarineae</taxon>
        <taxon>Massarinaceae</taxon>
        <taxon>Byssothecium</taxon>
    </lineage>
</organism>
<evidence type="ECO:0000313" key="1">
    <source>
        <dbReference type="EMBL" id="KAF1951542.1"/>
    </source>
</evidence>
<keyword evidence="2" id="KW-1185">Reference proteome</keyword>
<dbReference type="Proteomes" id="UP000800035">
    <property type="component" value="Unassembled WGS sequence"/>
</dbReference>
<dbReference type="EMBL" id="ML977016">
    <property type="protein sequence ID" value="KAF1951542.1"/>
    <property type="molecule type" value="Genomic_DNA"/>
</dbReference>
<protein>
    <submittedName>
        <fullName evidence="1">Uncharacterized protein</fullName>
    </submittedName>
</protein>